<protein>
    <submittedName>
        <fullName evidence="4">3-ketoacyl-CoA synthase 3</fullName>
    </submittedName>
</protein>
<evidence type="ECO:0000259" key="3">
    <source>
        <dbReference type="Pfam" id="PF08541"/>
    </source>
</evidence>
<dbReference type="SUPFAM" id="SSF53901">
    <property type="entry name" value="Thiolase-like"/>
    <property type="match status" value="1"/>
</dbReference>
<evidence type="ECO:0000256" key="1">
    <source>
        <dbReference type="ARBA" id="ARBA00005194"/>
    </source>
</evidence>
<dbReference type="GO" id="GO:0006633">
    <property type="term" value="P:fatty acid biosynthetic process"/>
    <property type="evidence" value="ECO:0007669"/>
    <property type="project" value="UniProtKB-UniPathway"/>
</dbReference>
<sequence>MGIDHFCIPPISTDVVDAFGKGLTLNDYDLEPTRMALHRFGNTSAGGLWYVLGYMEAKKRLKRGNRLLMISFGAGYECNSCMWEVMKDLNDANVWEDCIESYPPKTLTNSFMEKYSWINDECRSFVRKSKSIAQHFNTRGGLEWRTAKGFGPGWRQRHAPE</sequence>
<dbReference type="Proteomes" id="UP000030645">
    <property type="component" value="Unassembled WGS sequence"/>
</dbReference>
<dbReference type="Gene3D" id="3.40.47.10">
    <property type="match status" value="1"/>
</dbReference>
<dbReference type="InterPro" id="IPR016039">
    <property type="entry name" value="Thiolase-like"/>
</dbReference>
<dbReference type="PANTHER" id="PTHR31561">
    <property type="entry name" value="3-KETOACYL-COA SYNTHASE"/>
    <property type="match status" value="1"/>
</dbReference>
<evidence type="ECO:0000313" key="5">
    <source>
        <dbReference type="Proteomes" id="UP000030645"/>
    </source>
</evidence>
<gene>
    <name evidence="4" type="ORF">L484_025442</name>
</gene>
<dbReference type="UniPathway" id="UPA00094"/>
<name>W9R2C9_9ROSA</name>
<dbReference type="EMBL" id="KE344510">
    <property type="protein sequence ID" value="EXB65361.1"/>
    <property type="molecule type" value="Genomic_DNA"/>
</dbReference>
<proteinExistence type="predicted"/>
<dbReference type="Pfam" id="PF08541">
    <property type="entry name" value="ACP_syn_III_C"/>
    <property type="match status" value="1"/>
</dbReference>
<dbReference type="AlphaFoldDB" id="W9R2C9"/>
<dbReference type="InterPro" id="IPR012392">
    <property type="entry name" value="3-ktacl-CoA_syn"/>
</dbReference>
<keyword evidence="5" id="KW-1185">Reference proteome</keyword>
<accession>W9R2C9</accession>
<dbReference type="GO" id="GO:0016020">
    <property type="term" value="C:membrane"/>
    <property type="evidence" value="ECO:0007669"/>
    <property type="project" value="InterPro"/>
</dbReference>
<evidence type="ECO:0000313" key="4">
    <source>
        <dbReference type="EMBL" id="EXB65361.1"/>
    </source>
</evidence>
<keyword evidence="2" id="KW-0808">Transferase</keyword>
<dbReference type="GO" id="GO:0016747">
    <property type="term" value="F:acyltransferase activity, transferring groups other than amino-acyl groups"/>
    <property type="evidence" value="ECO:0007669"/>
    <property type="project" value="InterPro"/>
</dbReference>
<dbReference type="InterPro" id="IPR013747">
    <property type="entry name" value="ACP_syn_III_C"/>
</dbReference>
<organism evidence="4 5">
    <name type="scientific">Morus notabilis</name>
    <dbReference type="NCBI Taxonomy" id="981085"/>
    <lineage>
        <taxon>Eukaryota</taxon>
        <taxon>Viridiplantae</taxon>
        <taxon>Streptophyta</taxon>
        <taxon>Embryophyta</taxon>
        <taxon>Tracheophyta</taxon>
        <taxon>Spermatophyta</taxon>
        <taxon>Magnoliopsida</taxon>
        <taxon>eudicotyledons</taxon>
        <taxon>Gunneridae</taxon>
        <taxon>Pentapetalae</taxon>
        <taxon>rosids</taxon>
        <taxon>fabids</taxon>
        <taxon>Rosales</taxon>
        <taxon>Moraceae</taxon>
        <taxon>Moreae</taxon>
        <taxon>Morus</taxon>
    </lineage>
</organism>
<feature type="domain" description="Beta-ketoacyl-[acyl-carrier-protein] synthase III C-terminal" evidence="3">
    <location>
        <begin position="3"/>
        <end position="84"/>
    </location>
</feature>
<reference evidence="5" key="1">
    <citation type="submission" date="2013-01" db="EMBL/GenBank/DDBJ databases">
        <title>Draft Genome Sequence of a Mulberry Tree, Morus notabilis C.K. Schneid.</title>
        <authorList>
            <person name="He N."/>
            <person name="Zhao S."/>
        </authorList>
    </citation>
    <scope>NUCLEOTIDE SEQUENCE</scope>
</reference>
<dbReference type="STRING" id="981085.W9R2C9"/>
<comment type="pathway">
    <text evidence="1">Lipid metabolism; fatty acid biosynthesis.</text>
</comment>
<evidence type="ECO:0000256" key="2">
    <source>
        <dbReference type="ARBA" id="ARBA00022679"/>
    </source>
</evidence>